<keyword evidence="2" id="KW-0503">Monooxygenase</keyword>
<protein>
    <recommendedName>
        <fullName evidence="4">FAD-binding domain-containing protein</fullName>
    </recommendedName>
</protein>
<feature type="domain" description="FAD-binding" evidence="4">
    <location>
        <begin position="14"/>
        <end position="173"/>
    </location>
</feature>
<dbReference type="Gene3D" id="3.50.50.60">
    <property type="entry name" value="FAD/NAD(P)-binding domain"/>
    <property type="match status" value="1"/>
</dbReference>
<dbReference type="InterPro" id="IPR002938">
    <property type="entry name" value="FAD-bd"/>
</dbReference>
<dbReference type="GO" id="GO:0071949">
    <property type="term" value="F:FAD binding"/>
    <property type="evidence" value="ECO:0007669"/>
    <property type="project" value="InterPro"/>
</dbReference>
<dbReference type="GO" id="GO:0004497">
    <property type="term" value="F:monooxygenase activity"/>
    <property type="evidence" value="ECO:0007669"/>
    <property type="project" value="UniProtKB-KW"/>
</dbReference>
<keyword evidence="6" id="KW-1185">Reference proteome</keyword>
<keyword evidence="3" id="KW-1133">Transmembrane helix</keyword>
<evidence type="ECO:0000256" key="2">
    <source>
        <dbReference type="ARBA" id="ARBA00023033"/>
    </source>
</evidence>
<keyword evidence="1" id="KW-0560">Oxidoreductase</keyword>
<evidence type="ECO:0000256" key="3">
    <source>
        <dbReference type="SAM" id="Phobius"/>
    </source>
</evidence>
<evidence type="ECO:0000313" key="6">
    <source>
        <dbReference type="Proteomes" id="UP000239872"/>
    </source>
</evidence>
<reference evidence="5 6" key="1">
    <citation type="submission" date="2018-01" db="EMBL/GenBank/DDBJ databases">
        <title>A novel member of the phylum Bacteroidetes isolated from glacier ice.</title>
        <authorList>
            <person name="Liu Q."/>
            <person name="Xin Y.-H."/>
        </authorList>
    </citation>
    <scope>NUCLEOTIDE SEQUENCE [LARGE SCALE GENOMIC DNA]</scope>
    <source>
        <strain evidence="5 6">RB1R16</strain>
    </source>
</reference>
<organism evidence="5 6">
    <name type="scientific">Flavipsychrobacter stenotrophus</name>
    <dbReference type="NCBI Taxonomy" id="2077091"/>
    <lineage>
        <taxon>Bacteria</taxon>
        <taxon>Pseudomonadati</taxon>
        <taxon>Bacteroidota</taxon>
        <taxon>Chitinophagia</taxon>
        <taxon>Chitinophagales</taxon>
        <taxon>Chitinophagaceae</taxon>
        <taxon>Flavipsychrobacter</taxon>
    </lineage>
</organism>
<dbReference type="EMBL" id="PPSL01000008">
    <property type="protein sequence ID" value="PQJ09082.1"/>
    <property type="molecule type" value="Genomic_DNA"/>
</dbReference>
<dbReference type="SUPFAM" id="SSF51905">
    <property type="entry name" value="FAD/NAD(P)-binding domain"/>
    <property type="match status" value="1"/>
</dbReference>
<dbReference type="InterPro" id="IPR036188">
    <property type="entry name" value="FAD/NAD-bd_sf"/>
</dbReference>
<accession>A0A2S7SQ99</accession>
<feature type="transmembrane region" description="Helical" evidence="3">
    <location>
        <begin position="12"/>
        <end position="30"/>
    </location>
</feature>
<name>A0A2S7SQ99_9BACT</name>
<dbReference type="Pfam" id="PF01494">
    <property type="entry name" value="FAD_binding_3"/>
    <property type="match status" value="2"/>
</dbReference>
<dbReference type="Proteomes" id="UP000239872">
    <property type="component" value="Unassembled WGS sequence"/>
</dbReference>
<dbReference type="AlphaFoldDB" id="A0A2S7SQ99"/>
<feature type="domain" description="FAD-binding" evidence="4">
    <location>
        <begin position="276"/>
        <end position="342"/>
    </location>
</feature>
<gene>
    <name evidence="5" type="ORF">CJD36_021135</name>
</gene>
<sequence>MLRMPIQELPTINLLIVGGGISGLLLSILLERKGYNTTLVEKSTEWKPIGGGITLTLNGVKMLQDIGLLDSIKPYANEISHVDITDQLGKKLSTFDLAGYAEAYAKTYTVLRHDMHHALISHLSDTRIHLGTSCTAIVDEGDKVKVSFTNKPECSYDLVVGCDGINSFVRRTLFGDKINDYCGYASWRFIAKGVKVQQDTLTEMWSVGKRFGIVPLKGNKIHCFASVNTQQNSEANKKISLHDFRVLFSCFGGYVPDLLGAIKNNCDLMYNDLEDVHLKQFYKGRLLLIGDAAHGMTPNMTQGASMAIEDAVVLAASLTDKWNIENSLKRFQSERWPRTRSIQKKSNLLGKIGQLKNPHLCRLRNYCWQRIPDRWIQNDLKKLLINSGPDLH</sequence>
<dbReference type="PRINTS" id="PR00420">
    <property type="entry name" value="RNGMNOXGNASE"/>
</dbReference>
<keyword evidence="3" id="KW-0812">Transmembrane</keyword>
<evidence type="ECO:0000259" key="4">
    <source>
        <dbReference type="Pfam" id="PF01494"/>
    </source>
</evidence>
<dbReference type="PANTHER" id="PTHR13789:SF309">
    <property type="entry name" value="PUTATIVE (AFU_ORTHOLOGUE AFUA_6G14510)-RELATED"/>
    <property type="match status" value="1"/>
</dbReference>
<proteinExistence type="predicted"/>
<evidence type="ECO:0000313" key="5">
    <source>
        <dbReference type="EMBL" id="PQJ09082.1"/>
    </source>
</evidence>
<comment type="caution">
    <text evidence="5">The sequence shown here is derived from an EMBL/GenBank/DDBJ whole genome shotgun (WGS) entry which is preliminary data.</text>
</comment>
<keyword evidence="3" id="KW-0472">Membrane</keyword>
<dbReference type="PANTHER" id="PTHR13789">
    <property type="entry name" value="MONOOXYGENASE"/>
    <property type="match status" value="1"/>
</dbReference>
<dbReference type="InterPro" id="IPR050493">
    <property type="entry name" value="FAD-dep_Monooxygenase_BioMet"/>
</dbReference>
<evidence type="ECO:0000256" key="1">
    <source>
        <dbReference type="ARBA" id="ARBA00023002"/>
    </source>
</evidence>